<evidence type="ECO:0000313" key="24">
    <source>
        <dbReference type="Proteomes" id="UP000253495"/>
    </source>
</evidence>
<dbReference type="Gene3D" id="3.40.1190.20">
    <property type="match status" value="1"/>
</dbReference>
<keyword evidence="12 17" id="KW-0456">Lyase</keyword>
<comment type="catalytic activity">
    <reaction evidence="16 17 19">
        <text>(6S)-NADPHX + ADP = AMP + phosphate + NADPH + H(+)</text>
        <dbReference type="Rhea" id="RHEA:32235"/>
        <dbReference type="ChEBI" id="CHEBI:15378"/>
        <dbReference type="ChEBI" id="CHEBI:43474"/>
        <dbReference type="ChEBI" id="CHEBI:57783"/>
        <dbReference type="ChEBI" id="CHEBI:64076"/>
        <dbReference type="ChEBI" id="CHEBI:456215"/>
        <dbReference type="ChEBI" id="CHEBI:456216"/>
        <dbReference type="EC" id="4.2.1.136"/>
    </reaction>
</comment>
<keyword evidence="13" id="KW-0511">Multifunctional enzyme</keyword>
<evidence type="ECO:0000256" key="3">
    <source>
        <dbReference type="ARBA" id="ARBA00006001"/>
    </source>
</evidence>
<dbReference type="Gene3D" id="3.40.50.10260">
    <property type="entry name" value="YjeF N-terminal domain"/>
    <property type="match status" value="1"/>
</dbReference>
<evidence type="ECO:0000256" key="8">
    <source>
        <dbReference type="ARBA" id="ARBA00022857"/>
    </source>
</evidence>
<feature type="binding site" evidence="18">
    <location>
        <position position="195"/>
    </location>
    <ligand>
        <name>(6S)-NADPHX</name>
        <dbReference type="ChEBI" id="CHEBI:64076"/>
    </ligand>
</feature>
<evidence type="ECO:0000256" key="18">
    <source>
        <dbReference type="HAMAP-Rule" id="MF_01966"/>
    </source>
</evidence>
<evidence type="ECO:0000256" key="12">
    <source>
        <dbReference type="ARBA" id="ARBA00023239"/>
    </source>
</evidence>
<gene>
    <name evidence="18" type="primary">nnrE</name>
    <name evidence="17" type="synonym">nnrD</name>
    <name evidence="23" type="ORF">DFQ14_10161</name>
</gene>
<dbReference type="InterPro" id="IPR029056">
    <property type="entry name" value="Ribokinase-like"/>
</dbReference>
<proteinExistence type="inferred from homology"/>
<comment type="similarity">
    <text evidence="4 19">In the C-terminal section; belongs to the NnrD/CARKD family.</text>
</comment>
<evidence type="ECO:0000256" key="14">
    <source>
        <dbReference type="ARBA" id="ARBA00025153"/>
    </source>
</evidence>
<keyword evidence="9 18" id="KW-0630">Potassium</keyword>
<evidence type="ECO:0000256" key="9">
    <source>
        <dbReference type="ARBA" id="ARBA00022958"/>
    </source>
</evidence>
<comment type="function">
    <text evidence="14 19">Bifunctional enzyme that catalyzes the epimerization of the S- and R-forms of NAD(P)HX and the dehydration of the S-form of NAD(P)HX at the expense of ADP, which is converted to AMP. This allows the repair of both epimers of NAD(P)HX, a damaged form of NAD(P)H that is a result of enzymatic or heat-dependent hydration.</text>
</comment>
<dbReference type="CDD" id="cd01171">
    <property type="entry name" value="YXKO-related"/>
    <property type="match status" value="1"/>
</dbReference>
<keyword evidence="8 17" id="KW-0521">NADP</keyword>
<comment type="catalytic activity">
    <reaction evidence="2 18 19">
        <text>(6R)-NADPHX = (6S)-NADPHX</text>
        <dbReference type="Rhea" id="RHEA:32227"/>
        <dbReference type="ChEBI" id="CHEBI:64076"/>
        <dbReference type="ChEBI" id="CHEBI:64077"/>
        <dbReference type="EC" id="5.1.99.6"/>
    </reaction>
</comment>
<dbReference type="AlphaFoldDB" id="A0A368VXQ8"/>
<feature type="binding site" evidence="18">
    <location>
        <position position="198"/>
    </location>
    <ligand>
        <name>K(+)</name>
        <dbReference type="ChEBI" id="CHEBI:29103"/>
    </ligand>
</feature>
<evidence type="ECO:0000259" key="22">
    <source>
        <dbReference type="PROSITE" id="PS51385"/>
    </source>
</evidence>
<dbReference type="HAMAP" id="MF_01965">
    <property type="entry name" value="NADHX_dehydratase"/>
    <property type="match status" value="1"/>
</dbReference>
<dbReference type="InterPro" id="IPR017953">
    <property type="entry name" value="Carbohydrate_kinase_pred_CS"/>
</dbReference>
<feature type="domain" description="YjeF C-terminal" evidence="21">
    <location>
        <begin position="259"/>
        <end position="538"/>
    </location>
</feature>
<dbReference type="SUPFAM" id="SSF53613">
    <property type="entry name" value="Ribokinase-like"/>
    <property type="match status" value="1"/>
</dbReference>
<evidence type="ECO:0000256" key="1">
    <source>
        <dbReference type="ARBA" id="ARBA00000013"/>
    </source>
</evidence>
<dbReference type="PANTHER" id="PTHR12592:SF0">
    <property type="entry name" value="ATP-DEPENDENT (S)-NAD(P)H-HYDRATE DEHYDRATASE"/>
    <property type="match status" value="1"/>
</dbReference>
<keyword evidence="10 17" id="KW-0520">NAD</keyword>
<dbReference type="GO" id="GO:0052856">
    <property type="term" value="F:NAD(P)HX epimerase activity"/>
    <property type="evidence" value="ECO:0007669"/>
    <property type="project" value="UniProtKB-UniRule"/>
</dbReference>
<feature type="domain" description="YjeF N-terminal" evidence="22">
    <location>
        <begin position="40"/>
        <end position="252"/>
    </location>
</feature>
<evidence type="ECO:0000256" key="16">
    <source>
        <dbReference type="ARBA" id="ARBA00049209"/>
    </source>
</evidence>
<dbReference type="PROSITE" id="PS51385">
    <property type="entry name" value="YJEF_N"/>
    <property type="match status" value="1"/>
</dbReference>
<evidence type="ECO:0000259" key="21">
    <source>
        <dbReference type="PROSITE" id="PS51383"/>
    </source>
</evidence>
<dbReference type="Pfam" id="PF03853">
    <property type="entry name" value="YjeF_N"/>
    <property type="match status" value="1"/>
</dbReference>
<evidence type="ECO:0000256" key="6">
    <source>
        <dbReference type="ARBA" id="ARBA00022741"/>
    </source>
</evidence>
<evidence type="ECO:0000256" key="20">
    <source>
        <dbReference type="SAM" id="MobiDB-lite"/>
    </source>
</evidence>
<dbReference type="Pfam" id="PF01256">
    <property type="entry name" value="Carb_kinase"/>
    <property type="match status" value="1"/>
</dbReference>
<feature type="binding site" evidence="17">
    <location>
        <position position="461"/>
    </location>
    <ligand>
        <name>AMP</name>
        <dbReference type="ChEBI" id="CHEBI:456215"/>
    </ligand>
</feature>
<comment type="similarity">
    <text evidence="18">Belongs to the NnrE/AIBP family.</text>
</comment>
<dbReference type="EC" id="5.1.99.6" evidence="19"/>
<comment type="function">
    <text evidence="17">Catalyzes the dehydration of the S-form of NAD(P)HX at the expense of ADP, which is converted to AMP. Together with NAD(P)HX epimerase, which catalyzes the epimerization of the S- and R-forms, the enzyme allows the repair of both epimers of NAD(P)HX, a damaged form of NAD(P)H that is a result of enzymatic or heat-dependent hydration.</text>
</comment>
<dbReference type="EMBL" id="QPJC01000001">
    <property type="protein sequence ID" value="RCW46725.1"/>
    <property type="molecule type" value="Genomic_DNA"/>
</dbReference>
<comment type="subunit">
    <text evidence="17">Homotetramer.</text>
</comment>
<dbReference type="InterPro" id="IPR036652">
    <property type="entry name" value="YjeF_N_dom_sf"/>
</dbReference>
<comment type="caution">
    <text evidence="23">The sequence shown here is derived from an EMBL/GenBank/DDBJ whole genome shotgun (WGS) entry which is preliminary data.</text>
</comment>
<evidence type="ECO:0000256" key="13">
    <source>
        <dbReference type="ARBA" id="ARBA00023268"/>
    </source>
</evidence>
<dbReference type="PIRSF" id="PIRSF017184">
    <property type="entry name" value="Nnr"/>
    <property type="match status" value="1"/>
</dbReference>
<dbReference type="InterPro" id="IPR004443">
    <property type="entry name" value="YjeF_N_dom"/>
</dbReference>
<feature type="binding site" evidence="18">
    <location>
        <position position="165"/>
    </location>
    <ligand>
        <name>K(+)</name>
        <dbReference type="ChEBI" id="CHEBI:29103"/>
    </ligand>
</feature>
<comment type="caution">
    <text evidence="18">Lacks conserved residue(s) required for the propagation of feature annotation.</text>
</comment>
<reference evidence="23 24" key="1">
    <citation type="submission" date="2018-07" db="EMBL/GenBank/DDBJ databases">
        <title>Genomic Encyclopedia of Type Strains, Phase III (KMG-III): the genomes of soil and plant-associated and newly described type strains.</title>
        <authorList>
            <person name="Whitman W."/>
        </authorList>
    </citation>
    <scope>NUCLEOTIDE SEQUENCE [LARGE SCALE GENOMIC DNA]</scope>
    <source>
        <strain evidence="23 24">CECT 8575</strain>
    </source>
</reference>
<feature type="binding site" evidence="18">
    <location>
        <position position="93"/>
    </location>
    <ligand>
        <name>K(+)</name>
        <dbReference type="ChEBI" id="CHEBI:29103"/>
    </ligand>
</feature>
<evidence type="ECO:0000256" key="19">
    <source>
        <dbReference type="PIRNR" id="PIRNR017184"/>
    </source>
</evidence>
<comment type="cofactor">
    <cofactor evidence="18 19">
        <name>K(+)</name>
        <dbReference type="ChEBI" id="CHEBI:29103"/>
    </cofactor>
    <text evidence="18 19">Binds 1 potassium ion per subunit.</text>
</comment>
<dbReference type="InterPro" id="IPR000631">
    <property type="entry name" value="CARKD"/>
</dbReference>
<dbReference type="PROSITE" id="PS01050">
    <property type="entry name" value="YJEF_C_2"/>
    <property type="match status" value="1"/>
</dbReference>
<dbReference type="GO" id="GO:0046872">
    <property type="term" value="F:metal ion binding"/>
    <property type="evidence" value="ECO:0007669"/>
    <property type="project" value="UniProtKB-UniRule"/>
</dbReference>
<evidence type="ECO:0000256" key="10">
    <source>
        <dbReference type="ARBA" id="ARBA00023027"/>
    </source>
</evidence>
<keyword evidence="11 18" id="KW-0413">Isomerase</keyword>
<evidence type="ECO:0000256" key="5">
    <source>
        <dbReference type="ARBA" id="ARBA00022723"/>
    </source>
</evidence>
<evidence type="ECO:0000256" key="7">
    <source>
        <dbReference type="ARBA" id="ARBA00022840"/>
    </source>
</evidence>
<comment type="function">
    <text evidence="18">Catalyzes the epimerization of the S- and R-forms of NAD(P)HX, a damaged form of NAD(P)H that is a result of enzymatic or heat-dependent hydration. This is a prerequisite for the S-specific NAD(P)H-hydrate dehydratase to allow the repair of both epimers of NAD(P)HX.</text>
</comment>
<dbReference type="InterPro" id="IPR030677">
    <property type="entry name" value="Nnr"/>
</dbReference>
<keyword evidence="7 17" id="KW-0067">ATP-binding</keyword>
<feature type="binding site" evidence="18">
    <location>
        <begin position="169"/>
        <end position="175"/>
    </location>
    <ligand>
        <name>(6S)-NADPHX</name>
        <dbReference type="ChEBI" id="CHEBI:64076"/>
    </ligand>
</feature>
<dbReference type="GO" id="GO:0016301">
    <property type="term" value="F:kinase activity"/>
    <property type="evidence" value="ECO:0007669"/>
    <property type="project" value="UniProtKB-KW"/>
</dbReference>
<keyword evidence="23" id="KW-0808">Transferase</keyword>
<sequence>MARGAVPVARVAEAAGAAFEVSPSVWVGESVQGVWTPDQVRAAEQRLFERTPEPAVMQRAAHAVSLHTARLLGARTGAVSGRHVTLLVGAGNNGGDALWAGAFLRRRGAGVTALLLSPARTHAAGLAALRRAGGRVVEAEDASADTAGVGAEASDALDRADAVVDGIVGLSGRGSLRPRAAELVRRTAAPVVAIDLPSGVDPLTGMVDGPAVRADVTVTFGSHKPGHVLGAGPEHSGAVAVIDIGIDPHLGDPEFVLLDTADVGAGWPVPAPMDDKYSQGVVGVAAGSANFPGAAVLAGGAAVQATSGMVRYAGPAADVVRSHWPEVVATGSVADAGRVQAWSVGPGIGTGASGRAVLAEVLESGRAVCADADAITLLAEDTTLWDSRDPDAPLVLTPHSGEFARLAGDFGGDRISAARMVAARHDVVLLLKGNSTVVAAADGRVLVNSSGHAWPATAGSGDVLTGLIGALLASGVEPWLACGYATHVHSLAAEIAASGGRGRPDTPGTRGPDGASGMGAPIGASALLAAVPDAVRAARADALD</sequence>
<keyword evidence="23" id="KW-0418">Kinase</keyword>
<feature type="region of interest" description="Disordered" evidence="20">
    <location>
        <begin position="497"/>
        <end position="519"/>
    </location>
</feature>
<dbReference type="PROSITE" id="PS51383">
    <property type="entry name" value="YJEF_C_3"/>
    <property type="match status" value="1"/>
</dbReference>
<feature type="binding site" evidence="17">
    <location>
        <begin position="432"/>
        <end position="436"/>
    </location>
    <ligand>
        <name>AMP</name>
        <dbReference type="ChEBI" id="CHEBI:456215"/>
    </ligand>
</feature>
<dbReference type="GO" id="GO:0005524">
    <property type="term" value="F:ATP binding"/>
    <property type="evidence" value="ECO:0007669"/>
    <property type="project" value="UniProtKB-UniRule"/>
</dbReference>
<dbReference type="GO" id="GO:0046496">
    <property type="term" value="P:nicotinamide nucleotide metabolic process"/>
    <property type="evidence" value="ECO:0007669"/>
    <property type="project" value="UniProtKB-UniRule"/>
</dbReference>
<evidence type="ECO:0000256" key="15">
    <source>
        <dbReference type="ARBA" id="ARBA00048238"/>
    </source>
</evidence>
<protein>
    <recommendedName>
        <fullName evidence="19">Bifunctional NAD(P)H-hydrate repair enzyme</fullName>
    </recommendedName>
    <alternativeName>
        <fullName evidence="19">Nicotinamide nucleotide repair protein</fullName>
    </alternativeName>
    <domain>
        <recommendedName>
            <fullName evidence="19">ADP-dependent (S)-NAD(P)H-hydrate dehydratase</fullName>
            <ecNumber evidence="19">4.2.1.136</ecNumber>
        </recommendedName>
        <alternativeName>
            <fullName evidence="19">ADP-dependent NAD(P)HX dehydratase</fullName>
        </alternativeName>
    </domain>
    <domain>
        <recommendedName>
            <fullName evidence="19">NAD(P)H-hydrate epimerase</fullName>
            <ecNumber evidence="19">5.1.99.6</ecNumber>
        </recommendedName>
    </domain>
</protein>
<accession>A0A368VXQ8</accession>
<evidence type="ECO:0000256" key="4">
    <source>
        <dbReference type="ARBA" id="ARBA00009524"/>
    </source>
</evidence>
<evidence type="ECO:0000313" key="23">
    <source>
        <dbReference type="EMBL" id="RCW46725.1"/>
    </source>
</evidence>
<evidence type="ECO:0000256" key="2">
    <source>
        <dbReference type="ARBA" id="ARBA00000909"/>
    </source>
</evidence>
<comment type="catalytic activity">
    <reaction evidence="1 18 19">
        <text>(6R)-NADHX = (6S)-NADHX</text>
        <dbReference type="Rhea" id="RHEA:32215"/>
        <dbReference type="ChEBI" id="CHEBI:64074"/>
        <dbReference type="ChEBI" id="CHEBI:64075"/>
        <dbReference type="EC" id="5.1.99.6"/>
    </reaction>
</comment>
<feature type="binding site" evidence="17">
    <location>
        <position position="347"/>
    </location>
    <ligand>
        <name>(6S)-NADPHX</name>
        <dbReference type="ChEBI" id="CHEBI:64076"/>
    </ligand>
</feature>
<evidence type="ECO:0000256" key="11">
    <source>
        <dbReference type="ARBA" id="ARBA00023235"/>
    </source>
</evidence>
<keyword evidence="5 18" id="KW-0479">Metal-binding</keyword>
<name>A0A368VXQ8_9ACTN</name>
<feature type="binding site" evidence="18">
    <location>
        <begin position="92"/>
        <end position="96"/>
    </location>
    <ligand>
        <name>(6S)-NADPHX</name>
        <dbReference type="ChEBI" id="CHEBI:64076"/>
    </ligand>
</feature>
<comment type="similarity">
    <text evidence="17">Belongs to the NnrD/CARKD family.</text>
</comment>
<feature type="binding site" evidence="17">
    <location>
        <position position="294"/>
    </location>
    <ligand>
        <name>(6S)-NADPHX</name>
        <dbReference type="ChEBI" id="CHEBI:64076"/>
    </ligand>
</feature>
<keyword evidence="24" id="KW-1185">Reference proteome</keyword>
<dbReference type="EC" id="4.2.1.136" evidence="19"/>
<dbReference type="NCBIfam" id="TIGR00196">
    <property type="entry name" value="yjeF_cterm"/>
    <property type="match status" value="1"/>
</dbReference>
<organism evidence="23 24">
    <name type="scientific">Halopolyspora algeriensis</name>
    <dbReference type="NCBI Taxonomy" id="1500506"/>
    <lineage>
        <taxon>Bacteria</taxon>
        <taxon>Bacillati</taxon>
        <taxon>Actinomycetota</taxon>
        <taxon>Actinomycetes</taxon>
        <taxon>Actinomycetes incertae sedis</taxon>
        <taxon>Halopolyspora</taxon>
    </lineage>
</organism>
<feature type="binding site" evidence="17">
    <location>
        <position position="399"/>
    </location>
    <ligand>
        <name>(6S)-NADPHX</name>
        <dbReference type="ChEBI" id="CHEBI:64076"/>
    </ligand>
</feature>
<dbReference type="GO" id="GO:0052855">
    <property type="term" value="F:ADP-dependent NAD(P)H-hydrate dehydratase activity"/>
    <property type="evidence" value="ECO:0007669"/>
    <property type="project" value="UniProtKB-UniRule"/>
</dbReference>
<comment type="cofactor">
    <cofactor evidence="17">
        <name>Mg(2+)</name>
        <dbReference type="ChEBI" id="CHEBI:18420"/>
    </cofactor>
</comment>
<evidence type="ECO:0000256" key="17">
    <source>
        <dbReference type="HAMAP-Rule" id="MF_01965"/>
    </source>
</evidence>
<dbReference type="SUPFAM" id="SSF64153">
    <property type="entry name" value="YjeF N-terminal domain-like"/>
    <property type="match status" value="1"/>
</dbReference>
<dbReference type="HAMAP" id="MF_01966">
    <property type="entry name" value="NADHX_epimerase"/>
    <property type="match status" value="1"/>
</dbReference>
<dbReference type="PANTHER" id="PTHR12592">
    <property type="entry name" value="ATP-DEPENDENT (S)-NAD(P)H-HYDRATE DEHYDRATASE FAMILY MEMBER"/>
    <property type="match status" value="1"/>
</dbReference>
<dbReference type="Proteomes" id="UP000253495">
    <property type="component" value="Unassembled WGS sequence"/>
</dbReference>
<comment type="catalytic activity">
    <reaction evidence="15 17 19">
        <text>(6S)-NADHX + ADP = AMP + phosphate + NADH + H(+)</text>
        <dbReference type="Rhea" id="RHEA:32223"/>
        <dbReference type="ChEBI" id="CHEBI:15378"/>
        <dbReference type="ChEBI" id="CHEBI:43474"/>
        <dbReference type="ChEBI" id="CHEBI:57945"/>
        <dbReference type="ChEBI" id="CHEBI:64074"/>
        <dbReference type="ChEBI" id="CHEBI:456215"/>
        <dbReference type="ChEBI" id="CHEBI:456216"/>
        <dbReference type="EC" id="4.2.1.136"/>
    </reaction>
</comment>
<keyword evidence="6 17" id="KW-0547">Nucleotide-binding</keyword>
<comment type="similarity">
    <text evidence="3 19">In the N-terminal section; belongs to the NnrE/AIBP family.</text>
</comment>
<feature type="binding site" evidence="17">
    <location>
        <position position="462"/>
    </location>
    <ligand>
        <name>(6S)-NADPHX</name>
        <dbReference type="ChEBI" id="CHEBI:64076"/>
    </ligand>
</feature>
<dbReference type="GO" id="GO:0110051">
    <property type="term" value="P:metabolite repair"/>
    <property type="evidence" value="ECO:0007669"/>
    <property type="project" value="TreeGrafter"/>
</dbReference>